<gene>
    <name evidence="2" type="ORF">MPLG2_0588</name>
</gene>
<dbReference type="SUPFAM" id="SSF52540">
    <property type="entry name" value="P-loop containing nucleoside triphosphate hydrolases"/>
    <property type="match status" value="1"/>
</dbReference>
<accession>A0A2N9JE10</accession>
<feature type="domain" description="Phosphoribulokinase/uridine kinase" evidence="1">
    <location>
        <begin position="31"/>
        <end position="180"/>
    </location>
</feature>
<evidence type="ECO:0000259" key="1">
    <source>
        <dbReference type="Pfam" id="PF00485"/>
    </source>
</evidence>
<name>A0A2N9JE10_9ACTN</name>
<dbReference type="GO" id="GO:0016301">
    <property type="term" value="F:kinase activity"/>
    <property type="evidence" value="ECO:0007669"/>
    <property type="project" value="UniProtKB-KW"/>
</dbReference>
<dbReference type="AlphaFoldDB" id="A0A2N9JE10"/>
<dbReference type="GO" id="GO:0005524">
    <property type="term" value="F:ATP binding"/>
    <property type="evidence" value="ECO:0007669"/>
    <property type="project" value="InterPro"/>
</dbReference>
<keyword evidence="3" id="KW-1185">Reference proteome</keyword>
<dbReference type="InterPro" id="IPR006083">
    <property type="entry name" value="PRK/URK"/>
</dbReference>
<dbReference type="Proteomes" id="UP000238164">
    <property type="component" value="Chromosome 1"/>
</dbReference>
<dbReference type="Pfam" id="PF00485">
    <property type="entry name" value="PRK"/>
    <property type="match status" value="1"/>
</dbReference>
<evidence type="ECO:0000313" key="2">
    <source>
        <dbReference type="EMBL" id="SPD85624.1"/>
    </source>
</evidence>
<proteinExistence type="predicted"/>
<dbReference type="InterPro" id="IPR027417">
    <property type="entry name" value="P-loop_NTPase"/>
</dbReference>
<dbReference type="RefSeq" id="WP_197710053.1">
    <property type="nucleotide sequence ID" value="NZ_BAAAGO010000042.1"/>
</dbReference>
<dbReference type="EMBL" id="LT985188">
    <property type="protein sequence ID" value="SPD85624.1"/>
    <property type="molecule type" value="Genomic_DNA"/>
</dbReference>
<reference evidence="2 3" key="1">
    <citation type="submission" date="2018-02" db="EMBL/GenBank/DDBJ databases">
        <authorList>
            <person name="Cohen D.B."/>
            <person name="Kent A.D."/>
        </authorList>
    </citation>
    <scope>NUCLEOTIDE SEQUENCE [LARGE SCALE GENOMIC DNA]</scope>
    <source>
        <strain evidence="2">1</strain>
    </source>
</reference>
<evidence type="ECO:0000313" key="3">
    <source>
        <dbReference type="Proteomes" id="UP000238164"/>
    </source>
</evidence>
<keyword evidence="2" id="KW-0808">Transferase</keyword>
<organism evidence="2 3">
    <name type="scientific">Micropruina glycogenica</name>
    <dbReference type="NCBI Taxonomy" id="75385"/>
    <lineage>
        <taxon>Bacteria</taxon>
        <taxon>Bacillati</taxon>
        <taxon>Actinomycetota</taxon>
        <taxon>Actinomycetes</taxon>
        <taxon>Propionibacteriales</taxon>
        <taxon>Nocardioidaceae</taxon>
        <taxon>Micropruina</taxon>
    </lineage>
</organism>
<dbReference type="Gene3D" id="3.40.50.300">
    <property type="entry name" value="P-loop containing nucleotide triphosphate hydrolases"/>
    <property type="match status" value="1"/>
</dbReference>
<protein>
    <submittedName>
        <fullName evidence="2">Uridine kinase</fullName>
    </submittedName>
</protein>
<keyword evidence="2" id="KW-0418">Kinase</keyword>
<sequence>METKPGETLSRSAALAWLVARIRQRTGRTMVAIDGVDGAGKTTFADELATELTDSGLTVIRISFDDFLNPAEIRHRRGRTSPDGFVADTYDYERFIDDVLDPLGCEGCGRYRAKSYDFASETPLNPPWQVAPDNAVVIVDGMFLHRNRLRNARGRKIWDLSVWLDVPFEVSVHRLAERDGSPDDPDDERLARYVEGQKLYIGRINPAERADLVVDNTD</sequence>
<dbReference type="KEGG" id="mgg:MPLG2_0588"/>
<dbReference type="PANTHER" id="PTHR10285">
    <property type="entry name" value="URIDINE KINASE"/>
    <property type="match status" value="1"/>
</dbReference>